<dbReference type="Pfam" id="PF13639">
    <property type="entry name" value="zf-RING_2"/>
    <property type="match status" value="1"/>
</dbReference>
<evidence type="ECO:0000256" key="2">
    <source>
        <dbReference type="ARBA" id="ARBA00004167"/>
    </source>
</evidence>
<evidence type="ECO:0000256" key="8">
    <source>
        <dbReference type="ARBA" id="ARBA00022771"/>
    </source>
</evidence>
<dbReference type="SUPFAM" id="SSF57850">
    <property type="entry name" value="RING/U-box"/>
    <property type="match status" value="1"/>
</dbReference>
<comment type="similarity">
    <text evidence="13">Belongs to the RING-type zinc finger family. ATL subfamily.</text>
</comment>
<evidence type="ECO:0000256" key="6">
    <source>
        <dbReference type="ARBA" id="ARBA00022692"/>
    </source>
</evidence>
<organism evidence="17 18">
    <name type="scientific">Gossypium mustelinum</name>
    <name type="common">Cotton</name>
    <name type="synonym">Gossypium caicoense</name>
    <dbReference type="NCBI Taxonomy" id="34275"/>
    <lineage>
        <taxon>Eukaryota</taxon>
        <taxon>Viridiplantae</taxon>
        <taxon>Streptophyta</taxon>
        <taxon>Embryophyta</taxon>
        <taxon>Tracheophyta</taxon>
        <taxon>Spermatophyta</taxon>
        <taxon>Magnoliopsida</taxon>
        <taxon>eudicotyledons</taxon>
        <taxon>Gunneridae</taxon>
        <taxon>Pentapetalae</taxon>
        <taxon>rosids</taxon>
        <taxon>malvids</taxon>
        <taxon>Malvales</taxon>
        <taxon>Malvaceae</taxon>
        <taxon>Malvoideae</taxon>
        <taxon>Gossypium</taxon>
    </lineage>
</organism>
<evidence type="ECO:0000256" key="15">
    <source>
        <dbReference type="SAM" id="Phobius"/>
    </source>
</evidence>
<dbReference type="Gene3D" id="3.30.40.10">
    <property type="entry name" value="Zinc/RING finger domain, C3HC4 (zinc finger)"/>
    <property type="match status" value="1"/>
</dbReference>
<comment type="catalytic activity">
    <reaction evidence="1">
        <text>S-ubiquitinyl-[E2 ubiquitin-conjugating enzyme]-L-cysteine + [acceptor protein]-L-lysine = [E2 ubiquitin-conjugating enzyme]-L-cysteine + N(6)-ubiquitinyl-[acceptor protein]-L-lysine.</text>
        <dbReference type="EC" id="2.3.2.27"/>
    </reaction>
</comment>
<comment type="subcellular location">
    <subcellularLocation>
        <location evidence="2">Membrane</location>
        <topology evidence="2">Single-pass membrane protein</topology>
    </subcellularLocation>
</comment>
<comment type="pathway">
    <text evidence="3">Protein modification; protein ubiquitination.</text>
</comment>
<sequence>MGSSEDDDKREFAVSRKIMLAAIVTLLGVVTIIAFLHLCSRYHLRRKERRQRAALHRQRTQIAATNESSINEALKSGLDPLIIASLPMITYKLTPGQVDDHDEPTECSVCLGTITEEFTDRVLLNCKHMFHVECIDTWLGSHTTCPIYSSLVEPRVQASEDKELCIRVQPTAPPLNENASISVAQAEKESGPSGSFTRMKYLTLEI</sequence>
<dbReference type="GO" id="GO:0061630">
    <property type="term" value="F:ubiquitin protein ligase activity"/>
    <property type="evidence" value="ECO:0007669"/>
    <property type="project" value="UniProtKB-EC"/>
</dbReference>
<keyword evidence="6 15" id="KW-0812">Transmembrane</keyword>
<evidence type="ECO:0000256" key="10">
    <source>
        <dbReference type="ARBA" id="ARBA00022833"/>
    </source>
</evidence>
<reference evidence="17 18" key="1">
    <citation type="submission" date="2019-07" db="EMBL/GenBank/DDBJ databases">
        <title>WGS assembly of Gossypium mustelinum.</title>
        <authorList>
            <person name="Chen Z.J."/>
            <person name="Sreedasyam A."/>
            <person name="Ando A."/>
            <person name="Song Q."/>
            <person name="De L."/>
            <person name="Hulse-Kemp A."/>
            <person name="Ding M."/>
            <person name="Ye W."/>
            <person name="Kirkbride R."/>
            <person name="Jenkins J."/>
            <person name="Plott C."/>
            <person name="Lovell J."/>
            <person name="Lin Y.-M."/>
            <person name="Vaughn R."/>
            <person name="Liu B."/>
            <person name="Li W."/>
            <person name="Simpson S."/>
            <person name="Scheffler B."/>
            <person name="Saski C."/>
            <person name="Grover C."/>
            <person name="Hu G."/>
            <person name="Conover J."/>
            <person name="Carlson J."/>
            <person name="Shu S."/>
            <person name="Boston L."/>
            <person name="Williams M."/>
            <person name="Peterson D."/>
            <person name="Mcgee K."/>
            <person name="Jones D."/>
            <person name="Wendel J."/>
            <person name="Stelly D."/>
            <person name="Grimwood J."/>
            <person name="Schmutz J."/>
        </authorList>
    </citation>
    <scope>NUCLEOTIDE SEQUENCE [LARGE SCALE GENOMIC DNA]</scope>
    <source>
        <strain evidence="17">1408120.09</strain>
    </source>
</reference>
<evidence type="ECO:0000313" key="17">
    <source>
        <dbReference type="EMBL" id="TYI81682.1"/>
    </source>
</evidence>
<keyword evidence="11 15" id="KW-1133">Transmembrane helix</keyword>
<evidence type="ECO:0000256" key="9">
    <source>
        <dbReference type="ARBA" id="ARBA00022786"/>
    </source>
</evidence>
<keyword evidence="10" id="KW-0862">Zinc</keyword>
<keyword evidence="18" id="KW-1185">Reference proteome</keyword>
<keyword evidence="7" id="KW-0479">Metal-binding</keyword>
<keyword evidence="8 14" id="KW-0863">Zinc-finger</keyword>
<dbReference type="GO" id="GO:0016020">
    <property type="term" value="C:membrane"/>
    <property type="evidence" value="ECO:0007669"/>
    <property type="project" value="UniProtKB-SubCell"/>
</dbReference>
<evidence type="ECO:0000259" key="16">
    <source>
        <dbReference type="PROSITE" id="PS50089"/>
    </source>
</evidence>
<evidence type="ECO:0000256" key="13">
    <source>
        <dbReference type="ARBA" id="ARBA00024209"/>
    </source>
</evidence>
<evidence type="ECO:0000256" key="14">
    <source>
        <dbReference type="PROSITE-ProRule" id="PRU00175"/>
    </source>
</evidence>
<keyword evidence="12 15" id="KW-0472">Membrane</keyword>
<evidence type="ECO:0000256" key="12">
    <source>
        <dbReference type="ARBA" id="ARBA00023136"/>
    </source>
</evidence>
<evidence type="ECO:0000256" key="3">
    <source>
        <dbReference type="ARBA" id="ARBA00004906"/>
    </source>
</evidence>
<accession>A0A5D2UVF6</accession>
<dbReference type="Proteomes" id="UP000323597">
    <property type="component" value="Chromosome D05"/>
</dbReference>
<dbReference type="GO" id="GO:0008270">
    <property type="term" value="F:zinc ion binding"/>
    <property type="evidence" value="ECO:0007669"/>
    <property type="project" value="UniProtKB-KW"/>
</dbReference>
<gene>
    <name evidence="17" type="ORF">E1A91_D05G170600v1</name>
</gene>
<dbReference type="EMBL" id="CM017653">
    <property type="protein sequence ID" value="TYI81682.1"/>
    <property type="molecule type" value="Genomic_DNA"/>
</dbReference>
<evidence type="ECO:0000256" key="7">
    <source>
        <dbReference type="ARBA" id="ARBA00022723"/>
    </source>
</evidence>
<dbReference type="PANTHER" id="PTHR45768:SF34">
    <property type="entry name" value="RING-H2 FINGER PROTEIN ATL64"/>
    <property type="match status" value="1"/>
</dbReference>
<keyword evidence="5" id="KW-0808">Transferase</keyword>
<dbReference type="AlphaFoldDB" id="A0A5D2UVF6"/>
<evidence type="ECO:0000256" key="5">
    <source>
        <dbReference type="ARBA" id="ARBA00022679"/>
    </source>
</evidence>
<dbReference type="PANTHER" id="PTHR45768">
    <property type="entry name" value="E3 UBIQUITIN-PROTEIN LIGASE RNF13-LIKE"/>
    <property type="match status" value="1"/>
</dbReference>
<evidence type="ECO:0000256" key="1">
    <source>
        <dbReference type="ARBA" id="ARBA00000900"/>
    </source>
</evidence>
<protein>
    <recommendedName>
        <fullName evidence="4">RING-type E3 ubiquitin transferase</fullName>
        <ecNumber evidence="4">2.3.2.27</ecNumber>
    </recommendedName>
</protein>
<dbReference type="EC" id="2.3.2.27" evidence="4"/>
<dbReference type="InterPro" id="IPR001841">
    <property type="entry name" value="Znf_RING"/>
</dbReference>
<evidence type="ECO:0000313" key="18">
    <source>
        <dbReference type="Proteomes" id="UP000323597"/>
    </source>
</evidence>
<dbReference type="SMART" id="SM00184">
    <property type="entry name" value="RING"/>
    <property type="match status" value="1"/>
</dbReference>
<dbReference type="PROSITE" id="PS50089">
    <property type="entry name" value="ZF_RING_2"/>
    <property type="match status" value="1"/>
</dbReference>
<feature type="transmembrane region" description="Helical" evidence="15">
    <location>
        <begin position="18"/>
        <end position="39"/>
    </location>
</feature>
<feature type="domain" description="RING-type" evidence="16">
    <location>
        <begin position="107"/>
        <end position="147"/>
    </location>
</feature>
<dbReference type="InterPro" id="IPR013083">
    <property type="entry name" value="Znf_RING/FYVE/PHD"/>
</dbReference>
<proteinExistence type="inferred from homology"/>
<keyword evidence="9" id="KW-0833">Ubl conjugation pathway</keyword>
<evidence type="ECO:0000256" key="4">
    <source>
        <dbReference type="ARBA" id="ARBA00012483"/>
    </source>
</evidence>
<evidence type="ECO:0000256" key="11">
    <source>
        <dbReference type="ARBA" id="ARBA00022989"/>
    </source>
</evidence>
<name>A0A5D2UVF6_GOSMU</name>